<dbReference type="CDD" id="cd13557">
    <property type="entry name" value="PBP2_SsuA"/>
    <property type="match status" value="1"/>
</dbReference>
<dbReference type="SUPFAM" id="SSF53850">
    <property type="entry name" value="Periplasmic binding protein-like II"/>
    <property type="match status" value="1"/>
</dbReference>
<proteinExistence type="inferred from homology"/>
<evidence type="ECO:0000256" key="3">
    <source>
        <dbReference type="ARBA" id="ARBA00022729"/>
    </source>
</evidence>
<sequence>MTDGRCGLPRVRAPEGVHALRSGRCLRGFFRRVFSKRRGRWPIAAGYVRACVWPWSPGPPRIIDTHHGHPIMNRSTSRDRRAFLVTTTAALAGIATPAWAKFDSGQFRIGYQKAASTLVLLKAKGTLEKRLAPLGVKVTWAEFPAGPQLLEGLNVGAIDFGYVGEAPPVFAQAAGADFVYTAYEVPTPHAEGIVVARQSPIRRVAELKGAKIGFNRGSDVHWFVIALLRKNGLDYGDIQPVFLAPADARAALERGAIDAWAIWDPFLSAVQTQSGARLVADAQGVASHHQFFVSQREFAQKRKDVIALTLDELGNEGQWVTQNLAAAAERLAPLQGLDAATIRAGLAHYAHQYRPIDAAVLDEQQRIADTFYELKVIPRKIVTKEAVL</sequence>
<feature type="domain" description="Solute-binding protein family 3/N-terminal" evidence="7">
    <location>
        <begin position="106"/>
        <end position="323"/>
    </location>
</feature>
<dbReference type="AlphaFoldDB" id="A0A238GZK5"/>
<dbReference type="Proteomes" id="UP000198460">
    <property type="component" value="Unassembled WGS sequence"/>
</dbReference>
<evidence type="ECO:0000259" key="7">
    <source>
        <dbReference type="SMART" id="SM00062"/>
    </source>
</evidence>
<name>A0A238GZK5_9BURK</name>
<organism evidence="8 9">
    <name type="scientific">Burkholderia singularis</name>
    <dbReference type="NCBI Taxonomy" id="1503053"/>
    <lineage>
        <taxon>Bacteria</taxon>
        <taxon>Pseudomonadati</taxon>
        <taxon>Pseudomonadota</taxon>
        <taxon>Betaproteobacteria</taxon>
        <taxon>Burkholderiales</taxon>
        <taxon>Burkholderiaceae</taxon>
        <taxon>Burkholderia</taxon>
        <taxon>pseudomallei group</taxon>
    </lineage>
</organism>
<evidence type="ECO:0000256" key="5">
    <source>
        <dbReference type="ARBA" id="ARBA00070228"/>
    </source>
</evidence>
<evidence type="ECO:0000313" key="8">
    <source>
        <dbReference type="EMBL" id="SMF98384.1"/>
    </source>
</evidence>
<dbReference type="GO" id="GO:0016020">
    <property type="term" value="C:membrane"/>
    <property type="evidence" value="ECO:0007669"/>
    <property type="project" value="InterPro"/>
</dbReference>
<keyword evidence="2" id="KW-0813">Transport</keyword>
<keyword evidence="6" id="KW-0472">Membrane</keyword>
<evidence type="ECO:0000256" key="2">
    <source>
        <dbReference type="ARBA" id="ARBA00022448"/>
    </source>
</evidence>
<gene>
    <name evidence="8" type="ORF">BSIN_1667</name>
</gene>
<dbReference type="InterPro" id="IPR001638">
    <property type="entry name" value="Solute-binding_3/MltF_N"/>
</dbReference>
<protein>
    <recommendedName>
        <fullName evidence="5">Putative aliphatic sulfonates-binding protein</fullName>
    </recommendedName>
</protein>
<keyword evidence="6" id="KW-0812">Transmembrane</keyword>
<dbReference type="InterPro" id="IPR010067">
    <property type="entry name" value="ABC_SsuA_sub-bd"/>
</dbReference>
<dbReference type="NCBIfam" id="TIGR01728">
    <property type="entry name" value="SsuA_fam"/>
    <property type="match status" value="1"/>
</dbReference>
<dbReference type="Gene3D" id="3.40.190.10">
    <property type="entry name" value="Periplasmic binding protein-like II"/>
    <property type="match status" value="2"/>
</dbReference>
<comment type="similarity">
    <text evidence="1">Belongs to the bacterial solute-binding protein SsuA/TauA family.</text>
</comment>
<dbReference type="PANTHER" id="PTHR30024">
    <property type="entry name" value="ALIPHATIC SULFONATES-BINDING PROTEIN-RELATED"/>
    <property type="match status" value="1"/>
</dbReference>
<accession>A0A238GZK5</accession>
<reference evidence="8 9" key="1">
    <citation type="submission" date="2017-04" db="EMBL/GenBank/DDBJ databases">
        <authorList>
            <person name="Afonso C.L."/>
            <person name="Miller P.J."/>
            <person name="Scott M.A."/>
            <person name="Spackman E."/>
            <person name="Goraichik I."/>
            <person name="Dimitrov K.M."/>
            <person name="Suarez D.L."/>
            <person name="Swayne D.E."/>
        </authorList>
    </citation>
    <scope>NUCLEOTIDE SEQUENCE [LARGE SCALE GENOMIC DNA]</scope>
    <source>
        <strain evidence="8">LMG 28154</strain>
    </source>
</reference>
<evidence type="ECO:0000256" key="1">
    <source>
        <dbReference type="ARBA" id="ARBA00010742"/>
    </source>
</evidence>
<evidence type="ECO:0000256" key="6">
    <source>
        <dbReference type="SAM" id="Phobius"/>
    </source>
</evidence>
<dbReference type="PANTHER" id="PTHR30024:SF42">
    <property type="entry name" value="ALIPHATIC SULFONATES-BINDING PROTEIN-RELATED"/>
    <property type="match status" value="1"/>
</dbReference>
<dbReference type="Pfam" id="PF13379">
    <property type="entry name" value="NMT1_2"/>
    <property type="match status" value="1"/>
</dbReference>
<dbReference type="SMART" id="SM00062">
    <property type="entry name" value="PBPb"/>
    <property type="match status" value="1"/>
</dbReference>
<evidence type="ECO:0000256" key="4">
    <source>
        <dbReference type="ARBA" id="ARBA00055538"/>
    </source>
</evidence>
<dbReference type="EMBL" id="FXAN01000025">
    <property type="protein sequence ID" value="SMF98384.1"/>
    <property type="molecule type" value="Genomic_DNA"/>
</dbReference>
<keyword evidence="6" id="KW-1133">Transmembrane helix</keyword>
<feature type="transmembrane region" description="Helical" evidence="6">
    <location>
        <begin position="82"/>
        <end position="100"/>
    </location>
</feature>
<dbReference type="FunFam" id="3.40.190.10:FF:000050">
    <property type="entry name" value="Sulfonate ABC transporter substrate-binding protein"/>
    <property type="match status" value="1"/>
</dbReference>
<dbReference type="GO" id="GO:0042626">
    <property type="term" value="F:ATPase-coupled transmembrane transporter activity"/>
    <property type="evidence" value="ECO:0007669"/>
    <property type="project" value="InterPro"/>
</dbReference>
<keyword evidence="3" id="KW-0732">Signal</keyword>
<comment type="function">
    <text evidence="4">Part of a binding-protein-dependent transport system for aliphatic sulfonates. Putative binding protein.</text>
</comment>
<evidence type="ECO:0000313" key="9">
    <source>
        <dbReference type="Proteomes" id="UP000198460"/>
    </source>
</evidence>